<dbReference type="AlphaFoldDB" id="A0A937HG47"/>
<feature type="transmembrane region" description="Helical" evidence="4">
    <location>
        <begin position="42"/>
        <end position="61"/>
    </location>
</feature>
<dbReference type="Gene3D" id="3.40.710.10">
    <property type="entry name" value="DD-peptidase/beta-lactamase superfamily"/>
    <property type="match status" value="1"/>
</dbReference>
<organism evidence="7 8">
    <name type="scientific">PS1 clade bacterium</name>
    <dbReference type="NCBI Taxonomy" id="2175152"/>
    <lineage>
        <taxon>Bacteria</taxon>
        <taxon>Pseudomonadati</taxon>
        <taxon>Pseudomonadota</taxon>
        <taxon>Alphaproteobacteria</taxon>
        <taxon>PS1 clade</taxon>
    </lineage>
</organism>
<keyword evidence="2" id="KW-0121">Carboxypeptidase</keyword>
<evidence type="ECO:0000256" key="4">
    <source>
        <dbReference type="SAM" id="Phobius"/>
    </source>
</evidence>
<evidence type="ECO:0000259" key="5">
    <source>
        <dbReference type="Pfam" id="PF00905"/>
    </source>
</evidence>
<keyword evidence="2" id="KW-0378">Hydrolase</keyword>
<keyword evidence="4" id="KW-1133">Transmembrane helix</keyword>
<dbReference type="PANTHER" id="PTHR30627:SF1">
    <property type="entry name" value="PEPTIDOGLYCAN D,D-TRANSPEPTIDASE FTSI"/>
    <property type="match status" value="1"/>
</dbReference>
<dbReference type="PANTHER" id="PTHR30627">
    <property type="entry name" value="PEPTIDOGLYCAN D,D-TRANSPEPTIDASE"/>
    <property type="match status" value="1"/>
</dbReference>
<dbReference type="Gene3D" id="3.30.450.330">
    <property type="match status" value="1"/>
</dbReference>
<evidence type="ECO:0000256" key="1">
    <source>
        <dbReference type="ARBA" id="ARBA00004370"/>
    </source>
</evidence>
<protein>
    <submittedName>
        <fullName evidence="7">Penicillin-binding protein 2</fullName>
    </submittedName>
</protein>
<evidence type="ECO:0000313" key="8">
    <source>
        <dbReference type="Proteomes" id="UP000785783"/>
    </source>
</evidence>
<dbReference type="InterPro" id="IPR036138">
    <property type="entry name" value="PBP_dimer_sf"/>
</dbReference>
<dbReference type="InterPro" id="IPR001460">
    <property type="entry name" value="PCN-bd_Tpept"/>
</dbReference>
<dbReference type="GO" id="GO:0071555">
    <property type="term" value="P:cell wall organization"/>
    <property type="evidence" value="ECO:0007669"/>
    <property type="project" value="TreeGrafter"/>
</dbReference>
<name>A0A937HG47_9PROT</name>
<dbReference type="GO" id="GO:0005886">
    <property type="term" value="C:plasma membrane"/>
    <property type="evidence" value="ECO:0007669"/>
    <property type="project" value="TreeGrafter"/>
</dbReference>
<dbReference type="Proteomes" id="UP000785783">
    <property type="component" value="Unassembled WGS sequence"/>
</dbReference>
<dbReference type="SUPFAM" id="SSF56601">
    <property type="entry name" value="beta-lactamase/transpeptidase-like"/>
    <property type="match status" value="1"/>
</dbReference>
<dbReference type="GO" id="GO:0008658">
    <property type="term" value="F:penicillin binding"/>
    <property type="evidence" value="ECO:0007669"/>
    <property type="project" value="InterPro"/>
</dbReference>
<evidence type="ECO:0000256" key="3">
    <source>
        <dbReference type="ARBA" id="ARBA00023136"/>
    </source>
</evidence>
<keyword evidence="4" id="KW-0812">Transmembrane</keyword>
<comment type="subcellular location">
    <subcellularLocation>
        <location evidence="1">Membrane</location>
    </subcellularLocation>
</comment>
<dbReference type="Pfam" id="PF00905">
    <property type="entry name" value="Transpeptidase"/>
    <property type="match status" value="1"/>
</dbReference>
<dbReference type="SUPFAM" id="SSF56519">
    <property type="entry name" value="Penicillin binding protein dimerisation domain"/>
    <property type="match status" value="1"/>
</dbReference>
<comment type="caution">
    <text evidence="7">The sequence shown here is derived from an EMBL/GenBank/DDBJ whole genome shotgun (WGS) entry which is preliminary data.</text>
</comment>
<evidence type="ECO:0000256" key="2">
    <source>
        <dbReference type="ARBA" id="ARBA00022645"/>
    </source>
</evidence>
<dbReference type="EMBL" id="JADHOK010000086">
    <property type="protein sequence ID" value="MBL6762211.1"/>
    <property type="molecule type" value="Genomic_DNA"/>
</dbReference>
<dbReference type="InterPro" id="IPR050515">
    <property type="entry name" value="Beta-lactam/transpept"/>
</dbReference>
<evidence type="ECO:0000313" key="7">
    <source>
        <dbReference type="EMBL" id="MBL6762211.1"/>
    </source>
</evidence>
<dbReference type="InterPro" id="IPR005311">
    <property type="entry name" value="PBP_dimer"/>
</dbReference>
<sequence>MSRGKLPLVPVGNDWAMVLGGRLGRRAGDLAQHAVETTRSRLRLALICFFIVFAVLGGRLVQLTVLDAAPVKRAGALHKENHARPTITDRNNVVLATQITTVTLGADAAEIDDGAAMAAQLKAVLPRLNEARAARLLSGKARYVTLLSGLTPAQKQDVLAFGNPALKLTQATSRVYPAGEVTAHTVGFASSDLRGLSGLELYLDRLQEEEALVGPELKTSLDIRVQHAVRDVLSSKMKEFSARAAGALVVDAHNGEILALVSLPDFDANAPMRNGQDSHFNRMTLGVYELGSIFKIFTAAMALDSGAVTAHETFDTAEPLKIGAHEINDVHGEERPLSVEEIIVHSSNIGSAKLALRVPEEVHYDFLQRLGFTDTLELELPERTAPLTPTRWTDIERATSSYGHGISVTPLHAVMAGAAMVNGGILYQPSLRKVGLPVGERVIAAKTSAALRAMMRAVVANGTGRQADAPGYQVVGKTGSAEKPQAGGYDKNALVTSFLGAFPARAPRYALLVMLDEPQATAETYGYNLAGWNAAPAAGEIVGRIAPLLGVLPYFENPDAQAALTLPVIPAEVADASR</sequence>
<evidence type="ECO:0000259" key="6">
    <source>
        <dbReference type="Pfam" id="PF03717"/>
    </source>
</evidence>
<gene>
    <name evidence="7" type="ORF">ISQ19_05895</name>
</gene>
<dbReference type="Pfam" id="PF03717">
    <property type="entry name" value="PBP_dimer"/>
    <property type="match status" value="1"/>
</dbReference>
<keyword evidence="3 4" id="KW-0472">Membrane</keyword>
<proteinExistence type="predicted"/>
<feature type="domain" description="Penicillin-binding protein dimerisation" evidence="6">
    <location>
        <begin position="83"/>
        <end position="192"/>
    </location>
</feature>
<feature type="domain" description="Penicillin-binding protein transpeptidase" evidence="5">
    <location>
        <begin position="246"/>
        <end position="526"/>
    </location>
</feature>
<dbReference type="Gene3D" id="3.90.1310.10">
    <property type="entry name" value="Penicillin-binding protein 2a (Domain 2)"/>
    <property type="match status" value="1"/>
</dbReference>
<keyword evidence="2" id="KW-0645">Protease</keyword>
<dbReference type="GO" id="GO:0004180">
    <property type="term" value="F:carboxypeptidase activity"/>
    <property type="evidence" value="ECO:0007669"/>
    <property type="project" value="UniProtKB-KW"/>
</dbReference>
<dbReference type="InterPro" id="IPR012338">
    <property type="entry name" value="Beta-lactam/transpept-like"/>
</dbReference>
<accession>A0A937HG47</accession>
<reference evidence="7" key="1">
    <citation type="submission" date="2020-10" db="EMBL/GenBank/DDBJ databases">
        <title>Microbiome of the Black Sea water column analyzed by genome centric metagenomics.</title>
        <authorList>
            <person name="Cabello-Yeves P.J."/>
            <person name="Callieri C."/>
            <person name="Picazo A."/>
            <person name="Mehrshad M."/>
            <person name="Haro-Moreno J.M."/>
            <person name="Roda-Garcia J."/>
            <person name="Dzembekova N."/>
            <person name="Slabakova V."/>
            <person name="Slabakova N."/>
            <person name="Moncheva S."/>
            <person name="Rodriguez-Valera F."/>
        </authorList>
    </citation>
    <scope>NUCLEOTIDE SEQUENCE</scope>
    <source>
        <strain evidence="7">BS307-5m-G5</strain>
    </source>
</reference>